<protein>
    <submittedName>
        <fullName evidence="1">Uncharacterized protein</fullName>
    </submittedName>
</protein>
<accession>A0ACB8X820</accession>
<name>A0ACB8X820_9TELE</name>
<gene>
    <name evidence="1" type="ORF">L3Q82_016771</name>
</gene>
<sequence length="307" mass="34034">MPHLLTPIEPVQRTGPLGGPIAVHTKLGWSLQGPTNIDQVPASEQQCLFTVTDSPTCELFKNVERLWQIDTLPYTSQKQVTRSKQDQQALALLQSSTVRVTVDGIQRYATPLLRRANSATLQAPMETVLSSLRSTERRLAKDPQRAEVYCQEIKKLERMGYVAVVPPEVATSTPESWFIPHHMVQHNNKDRIVFNCSFQYKGKFLNDLLLPGPALGPSLLGVLIQVSAVPSSIPTQKRKLRMSLIACASYSTPEALKYASGPVMFLLSSKIFHPTSDLRAVSYGFPNTVQTCRSQLLGYVGIAFMTP</sequence>
<proteinExistence type="predicted"/>
<evidence type="ECO:0000313" key="2">
    <source>
        <dbReference type="Proteomes" id="UP000831701"/>
    </source>
</evidence>
<reference evidence="1" key="1">
    <citation type="submission" date="2022-04" db="EMBL/GenBank/DDBJ databases">
        <title>Jade perch genome.</title>
        <authorList>
            <person name="Chao B."/>
        </authorList>
    </citation>
    <scope>NUCLEOTIDE SEQUENCE</scope>
    <source>
        <strain evidence="1">CB-2022</strain>
    </source>
</reference>
<organism evidence="1 2">
    <name type="scientific">Scortum barcoo</name>
    <name type="common">barcoo grunter</name>
    <dbReference type="NCBI Taxonomy" id="214431"/>
    <lineage>
        <taxon>Eukaryota</taxon>
        <taxon>Metazoa</taxon>
        <taxon>Chordata</taxon>
        <taxon>Craniata</taxon>
        <taxon>Vertebrata</taxon>
        <taxon>Euteleostomi</taxon>
        <taxon>Actinopterygii</taxon>
        <taxon>Neopterygii</taxon>
        <taxon>Teleostei</taxon>
        <taxon>Neoteleostei</taxon>
        <taxon>Acanthomorphata</taxon>
        <taxon>Eupercaria</taxon>
        <taxon>Centrarchiformes</taxon>
        <taxon>Terapontoidei</taxon>
        <taxon>Terapontidae</taxon>
        <taxon>Scortum</taxon>
    </lineage>
</organism>
<evidence type="ECO:0000313" key="1">
    <source>
        <dbReference type="EMBL" id="KAI3376263.1"/>
    </source>
</evidence>
<dbReference type="EMBL" id="CM041532">
    <property type="protein sequence ID" value="KAI3376263.1"/>
    <property type="molecule type" value="Genomic_DNA"/>
</dbReference>
<dbReference type="Proteomes" id="UP000831701">
    <property type="component" value="Chromosome 2"/>
</dbReference>
<comment type="caution">
    <text evidence="1">The sequence shown here is derived from an EMBL/GenBank/DDBJ whole genome shotgun (WGS) entry which is preliminary data.</text>
</comment>
<keyword evidence="2" id="KW-1185">Reference proteome</keyword>